<evidence type="ECO:0000256" key="4">
    <source>
        <dbReference type="ARBA" id="ARBA00022833"/>
    </source>
</evidence>
<sequence length="586" mass="65682">MVFILFQSIIIFRLALIVHLIQFEWIILFYFTVRTTRQEDLDDALVNMLVKDTQPFSVVEEEGFTAFVQKLDPSYNLPNKQALKKMVGSRCEFINDNVVSQMVISDFVSLTSDMWTSIDKHSYISVTGHLVAENAKLSTFLLGISKLPENHKVIHIEEAKNQLVASWGLHSRVAALVTENSENMVATVQKLGILQLPSFAHVLNLVIKRSMEASLELQDIRSQARAIVSFFKSNQNAEMRLAEVQGQLGRPEQKLIQEVDSRWNSSFSMLERVFDQRESVAAALSTLDTDIIPLGSADYEVIHQCLGVLGSFNQATAELASEKRVSASKVIPLVRMLKITLENKHGAIIHSTATQLASNLQRELQTSCSMVETEPILGLSALLDPRFKMLAFGNQGYAQEAVKLLTSECASLIRINPDKDAILPPSTTRSMTPSLTSPHTSSWAMETASISMTQSVQSSTADAAVEVQHYLSDPYLNRVENPMHYWEKHSKVYPHLFQLARKYLSVPASSVPCERIFTKAGDVFNKKRSCLSMKAVEQIISFQSLAAENWKERRPKKDLVLGVTSEIYLLERVLQVGDAMVTSELR</sequence>
<keyword evidence="5" id="KW-0539">Nucleus</keyword>
<organism evidence="8 9">
    <name type="scientific">Oncorhynchus kisutch</name>
    <name type="common">Coho salmon</name>
    <name type="synonym">Salmo kisutch</name>
    <dbReference type="NCBI Taxonomy" id="8019"/>
    <lineage>
        <taxon>Eukaryota</taxon>
        <taxon>Metazoa</taxon>
        <taxon>Chordata</taxon>
        <taxon>Craniata</taxon>
        <taxon>Vertebrata</taxon>
        <taxon>Euteleostomi</taxon>
        <taxon>Actinopterygii</taxon>
        <taxon>Neopterygii</taxon>
        <taxon>Teleostei</taxon>
        <taxon>Protacanthopterygii</taxon>
        <taxon>Salmoniformes</taxon>
        <taxon>Salmonidae</taxon>
        <taxon>Salmoninae</taxon>
        <taxon>Oncorhynchus</taxon>
    </lineage>
</organism>
<dbReference type="GeneTree" id="ENSGT00940000158431"/>
<comment type="subcellular location">
    <subcellularLocation>
        <location evidence="1">Nucleus</location>
    </subcellularLocation>
</comment>
<dbReference type="AlphaFoldDB" id="A0A8C7CZS2"/>
<feature type="transmembrane region" description="Helical" evidence="6">
    <location>
        <begin position="12"/>
        <end position="31"/>
    </location>
</feature>
<keyword evidence="6" id="KW-0812">Transmembrane</keyword>
<name>A0A8C7CZS2_ONCKI</name>
<evidence type="ECO:0000256" key="6">
    <source>
        <dbReference type="SAM" id="Phobius"/>
    </source>
</evidence>
<keyword evidence="9" id="KW-1185">Reference proteome</keyword>
<accession>A0A8C7CZS2</accession>
<dbReference type="InterPro" id="IPR052035">
    <property type="entry name" value="ZnF_BED_domain_contain"/>
</dbReference>
<evidence type="ECO:0000313" key="9">
    <source>
        <dbReference type="Proteomes" id="UP000694557"/>
    </source>
</evidence>
<dbReference type="InterPro" id="IPR012337">
    <property type="entry name" value="RNaseH-like_sf"/>
</dbReference>
<dbReference type="Proteomes" id="UP000694557">
    <property type="component" value="Unassembled WGS sequence"/>
</dbReference>
<dbReference type="GO" id="GO:0005634">
    <property type="term" value="C:nucleus"/>
    <property type="evidence" value="ECO:0007669"/>
    <property type="project" value="UniProtKB-SubCell"/>
</dbReference>
<dbReference type="SUPFAM" id="SSF53098">
    <property type="entry name" value="Ribonuclease H-like"/>
    <property type="match status" value="1"/>
</dbReference>
<reference evidence="8" key="2">
    <citation type="submission" date="2025-09" db="UniProtKB">
        <authorList>
            <consortium name="Ensembl"/>
        </authorList>
    </citation>
    <scope>IDENTIFICATION</scope>
</reference>
<dbReference type="PANTHER" id="PTHR46481:SF10">
    <property type="entry name" value="ZINC FINGER BED DOMAIN-CONTAINING PROTEIN 39"/>
    <property type="match status" value="1"/>
</dbReference>
<proteinExistence type="predicted"/>
<evidence type="ECO:0000256" key="3">
    <source>
        <dbReference type="ARBA" id="ARBA00022771"/>
    </source>
</evidence>
<dbReference type="GO" id="GO:0046983">
    <property type="term" value="F:protein dimerization activity"/>
    <property type="evidence" value="ECO:0007669"/>
    <property type="project" value="InterPro"/>
</dbReference>
<evidence type="ECO:0000256" key="1">
    <source>
        <dbReference type="ARBA" id="ARBA00004123"/>
    </source>
</evidence>
<protein>
    <recommendedName>
        <fullName evidence="7">HAT C-terminal dimerisation domain-containing protein</fullName>
    </recommendedName>
</protein>
<dbReference type="PANTHER" id="PTHR46481">
    <property type="entry name" value="ZINC FINGER BED DOMAIN-CONTAINING PROTEIN 4"/>
    <property type="match status" value="1"/>
</dbReference>
<keyword evidence="6" id="KW-0472">Membrane</keyword>
<keyword evidence="6" id="KW-1133">Transmembrane helix</keyword>
<dbReference type="SUPFAM" id="SSF140996">
    <property type="entry name" value="Hermes dimerisation domain"/>
    <property type="match status" value="1"/>
</dbReference>
<keyword evidence="4" id="KW-0862">Zinc</keyword>
<dbReference type="Ensembl" id="ENSOKIT00005012799.1">
    <property type="protein sequence ID" value="ENSOKIP00005011982.1"/>
    <property type="gene ID" value="ENSOKIG00005005412.1"/>
</dbReference>
<evidence type="ECO:0000313" key="8">
    <source>
        <dbReference type="Ensembl" id="ENSOKIP00005011982.1"/>
    </source>
</evidence>
<dbReference type="GO" id="GO:0008270">
    <property type="term" value="F:zinc ion binding"/>
    <property type="evidence" value="ECO:0007669"/>
    <property type="project" value="UniProtKB-KW"/>
</dbReference>
<dbReference type="InterPro" id="IPR008906">
    <property type="entry name" value="HATC_C_dom"/>
</dbReference>
<feature type="domain" description="HAT C-terminal dimerisation" evidence="7">
    <location>
        <begin position="466"/>
        <end position="543"/>
    </location>
</feature>
<evidence type="ECO:0000256" key="5">
    <source>
        <dbReference type="ARBA" id="ARBA00023242"/>
    </source>
</evidence>
<keyword evidence="3" id="KW-0863">Zinc-finger</keyword>
<reference evidence="8" key="1">
    <citation type="submission" date="2025-08" db="UniProtKB">
        <authorList>
            <consortium name="Ensembl"/>
        </authorList>
    </citation>
    <scope>IDENTIFICATION</scope>
</reference>
<dbReference type="Pfam" id="PF05699">
    <property type="entry name" value="Dimer_Tnp_hAT"/>
    <property type="match status" value="1"/>
</dbReference>
<keyword evidence="2" id="KW-0479">Metal-binding</keyword>
<evidence type="ECO:0000259" key="7">
    <source>
        <dbReference type="Pfam" id="PF05699"/>
    </source>
</evidence>
<dbReference type="Gene3D" id="1.10.10.1070">
    <property type="entry name" value="Zinc finger, BED domain-containing"/>
    <property type="match status" value="1"/>
</dbReference>
<evidence type="ECO:0000256" key="2">
    <source>
        <dbReference type="ARBA" id="ARBA00022723"/>
    </source>
</evidence>